<accession>A0A914H457</accession>
<proteinExistence type="predicted"/>
<keyword evidence="1" id="KW-1185">Reference proteome</keyword>
<dbReference type="Proteomes" id="UP000887572">
    <property type="component" value="Unplaced"/>
</dbReference>
<reference evidence="2" key="1">
    <citation type="submission" date="2022-11" db="UniProtKB">
        <authorList>
            <consortium name="WormBaseParasite"/>
        </authorList>
    </citation>
    <scope>IDENTIFICATION</scope>
</reference>
<evidence type="ECO:0000313" key="2">
    <source>
        <dbReference type="WBParaSite" id="Gr19_v10_g13089.t1"/>
    </source>
</evidence>
<dbReference type="AlphaFoldDB" id="A0A914H457"/>
<evidence type="ECO:0000313" key="1">
    <source>
        <dbReference type="Proteomes" id="UP000887572"/>
    </source>
</evidence>
<organism evidence="1 2">
    <name type="scientific">Globodera rostochiensis</name>
    <name type="common">Golden nematode worm</name>
    <name type="synonym">Heterodera rostochiensis</name>
    <dbReference type="NCBI Taxonomy" id="31243"/>
    <lineage>
        <taxon>Eukaryota</taxon>
        <taxon>Metazoa</taxon>
        <taxon>Ecdysozoa</taxon>
        <taxon>Nematoda</taxon>
        <taxon>Chromadorea</taxon>
        <taxon>Rhabditida</taxon>
        <taxon>Tylenchina</taxon>
        <taxon>Tylenchomorpha</taxon>
        <taxon>Tylenchoidea</taxon>
        <taxon>Heteroderidae</taxon>
        <taxon>Heteroderinae</taxon>
        <taxon>Globodera</taxon>
    </lineage>
</organism>
<protein>
    <submittedName>
        <fullName evidence="2">Uncharacterized protein</fullName>
    </submittedName>
</protein>
<sequence>MSNFLDHIVRQTTAQIPSVGQKDKMHVVAVDGEQQNEARANIQQEIPSVGHKKKLYLDLASESNAKKADQGFHDLLYDNQKASAQLEEHIKNNLELKSICLDSNARRAGGQDRGNAHVNVQGRSYFKTAAECEMTGYFPGRLWRLPRRIKGWQDLLLREIVVTAQKNKGWQDLLLWEIVVTAQKNKVWQDLLLWEIVLLRHNYKFMSLKQPVDPCKTGYVIAKEHSFMLLELNNVCLSRRRKL</sequence>
<dbReference type="WBParaSite" id="Gr19_v10_g13089.t1">
    <property type="protein sequence ID" value="Gr19_v10_g13089.t1"/>
    <property type="gene ID" value="Gr19_v10_g13089"/>
</dbReference>
<name>A0A914H457_GLORO</name>